<dbReference type="InterPro" id="IPR035907">
    <property type="entry name" value="Hppk_sf"/>
</dbReference>
<comment type="pathway">
    <text evidence="2">Cofactor biosynthesis; tetrahydrofolate biosynthesis; 2-amino-4-hydroxy-6-hydroxymethyl-7,8-dihydropteridine diphosphate from 7,8-dihydroneopterin triphosphate: step 4/4.</text>
</comment>
<dbReference type="PANTHER" id="PTHR43071">
    <property type="entry name" value="2-AMINO-4-HYDROXY-6-HYDROXYMETHYLDIHYDROPTERIDINE PYROPHOSPHOKINASE"/>
    <property type="match status" value="1"/>
</dbReference>
<protein>
    <recommendedName>
        <fullName evidence="3">2-amino-4-hydroxy-6-hydroxymethyldihydropteridine diphosphokinase</fullName>
        <ecNumber evidence="3">2.7.6.3</ecNumber>
    </recommendedName>
</protein>
<gene>
    <name evidence="10" type="primary">folK</name>
    <name evidence="10" type="ORF">DS031_21125</name>
</gene>
<keyword evidence="5" id="KW-0547">Nucleotide-binding</keyword>
<dbReference type="Pfam" id="PF01288">
    <property type="entry name" value="HPPK"/>
    <property type="match status" value="1"/>
</dbReference>
<feature type="domain" description="7,8-dihydro-6-hydroxymethylpterin-pyrophosphokinase" evidence="9">
    <location>
        <begin position="89"/>
        <end position="100"/>
    </location>
</feature>
<proteinExistence type="predicted"/>
<organism evidence="10 11">
    <name type="scientific">Bacillus taeanensis</name>
    <dbReference type="NCBI Taxonomy" id="273032"/>
    <lineage>
        <taxon>Bacteria</taxon>
        <taxon>Bacillati</taxon>
        <taxon>Bacillota</taxon>
        <taxon>Bacilli</taxon>
        <taxon>Bacillales</taxon>
        <taxon>Bacillaceae</taxon>
        <taxon>Bacillus</taxon>
    </lineage>
</organism>
<keyword evidence="7" id="KW-0067">ATP-binding</keyword>
<comment type="caution">
    <text evidence="10">The sequence shown here is derived from an EMBL/GenBank/DDBJ whole genome shotgun (WGS) entry which is preliminary data.</text>
</comment>
<accession>A0A366XU37</accession>
<dbReference type="InterPro" id="IPR000550">
    <property type="entry name" value="Hppk"/>
</dbReference>
<evidence type="ECO:0000259" key="9">
    <source>
        <dbReference type="PROSITE" id="PS00794"/>
    </source>
</evidence>
<sequence length="175" mass="20065">MSHTVYIGIGSNIGDREKYLQQALVQLNKHEEVSVTNISSIYETDPVGYTNQAAFLNMAAELKTELPPLELLNVLQKIEHHLNRKREIHWGPRTIDLDILLYNDENIESEKLKIPHPHMYERAFVLIPLYEVNSNLILKTVNQPIGEIITELPDKEGVRLWKKNNGVGEFGLLES</sequence>
<keyword evidence="11" id="KW-1185">Reference proteome</keyword>
<evidence type="ECO:0000313" key="10">
    <source>
        <dbReference type="EMBL" id="RBW67663.1"/>
    </source>
</evidence>
<keyword evidence="6 10" id="KW-0418">Kinase</keyword>
<dbReference type="Gene3D" id="3.30.70.560">
    <property type="entry name" value="7,8-Dihydro-6-hydroxymethylpterin-pyrophosphokinase HPPK"/>
    <property type="match status" value="1"/>
</dbReference>
<keyword evidence="4 10" id="KW-0808">Transferase</keyword>
<dbReference type="SUPFAM" id="SSF55083">
    <property type="entry name" value="6-hydroxymethyl-7,8-dihydropterin pyrophosphokinase, HPPK"/>
    <property type="match status" value="1"/>
</dbReference>
<evidence type="ECO:0000256" key="1">
    <source>
        <dbReference type="ARBA" id="ARBA00000198"/>
    </source>
</evidence>
<dbReference type="GO" id="GO:0003848">
    <property type="term" value="F:2-amino-4-hydroxy-6-hydroxymethyldihydropteridine diphosphokinase activity"/>
    <property type="evidence" value="ECO:0007669"/>
    <property type="project" value="UniProtKB-EC"/>
</dbReference>
<dbReference type="NCBIfam" id="TIGR01498">
    <property type="entry name" value="folK"/>
    <property type="match status" value="1"/>
</dbReference>
<evidence type="ECO:0000256" key="6">
    <source>
        <dbReference type="ARBA" id="ARBA00022777"/>
    </source>
</evidence>
<dbReference type="UniPathway" id="UPA00077">
    <property type="reaction ID" value="UER00155"/>
</dbReference>
<name>A0A366XU37_9BACI</name>
<evidence type="ECO:0000256" key="5">
    <source>
        <dbReference type="ARBA" id="ARBA00022741"/>
    </source>
</evidence>
<dbReference type="EC" id="2.7.6.3" evidence="3"/>
<reference evidence="10 11" key="1">
    <citation type="submission" date="2018-07" db="EMBL/GenBank/DDBJ databases">
        <title>Lottiidibacillus patelloidae gen. nov., sp. nov., isolated from the intestinal tract of a marine limpet and the reclassification of B. taeanensis BH030017T, B. algicola KMM 3737T and B. hwajinpoensis SW-72T as genus Lottiidibacillus.</title>
        <authorList>
            <person name="Liu R."/>
            <person name="Huang Z."/>
        </authorList>
    </citation>
    <scope>NUCLEOTIDE SEQUENCE [LARGE SCALE GENOMIC DNA]</scope>
    <source>
        <strain evidence="10 11">BH030017</strain>
    </source>
</reference>
<dbReference type="EMBL" id="QOCW01000032">
    <property type="protein sequence ID" value="RBW67663.1"/>
    <property type="molecule type" value="Genomic_DNA"/>
</dbReference>
<dbReference type="CDD" id="cd00483">
    <property type="entry name" value="HPPK"/>
    <property type="match status" value="1"/>
</dbReference>
<dbReference type="GO" id="GO:0016301">
    <property type="term" value="F:kinase activity"/>
    <property type="evidence" value="ECO:0007669"/>
    <property type="project" value="UniProtKB-KW"/>
</dbReference>
<evidence type="ECO:0000313" key="11">
    <source>
        <dbReference type="Proteomes" id="UP000253314"/>
    </source>
</evidence>
<dbReference type="PROSITE" id="PS00794">
    <property type="entry name" value="HPPK"/>
    <property type="match status" value="1"/>
</dbReference>
<evidence type="ECO:0000256" key="7">
    <source>
        <dbReference type="ARBA" id="ARBA00022840"/>
    </source>
</evidence>
<evidence type="ECO:0000256" key="8">
    <source>
        <dbReference type="ARBA" id="ARBA00022909"/>
    </source>
</evidence>
<evidence type="ECO:0000256" key="4">
    <source>
        <dbReference type="ARBA" id="ARBA00022679"/>
    </source>
</evidence>
<dbReference type="Proteomes" id="UP000253314">
    <property type="component" value="Unassembled WGS sequence"/>
</dbReference>
<evidence type="ECO:0000256" key="2">
    <source>
        <dbReference type="ARBA" id="ARBA00005051"/>
    </source>
</evidence>
<comment type="catalytic activity">
    <reaction evidence="1">
        <text>6-hydroxymethyl-7,8-dihydropterin + ATP = (7,8-dihydropterin-6-yl)methyl diphosphate + AMP + H(+)</text>
        <dbReference type="Rhea" id="RHEA:11412"/>
        <dbReference type="ChEBI" id="CHEBI:15378"/>
        <dbReference type="ChEBI" id="CHEBI:30616"/>
        <dbReference type="ChEBI" id="CHEBI:44841"/>
        <dbReference type="ChEBI" id="CHEBI:72950"/>
        <dbReference type="ChEBI" id="CHEBI:456215"/>
        <dbReference type="EC" id="2.7.6.3"/>
    </reaction>
</comment>
<dbReference type="GO" id="GO:0046656">
    <property type="term" value="P:folic acid biosynthetic process"/>
    <property type="evidence" value="ECO:0007669"/>
    <property type="project" value="UniProtKB-KW"/>
</dbReference>
<keyword evidence="8" id="KW-0289">Folate biosynthesis</keyword>
<dbReference type="PANTHER" id="PTHR43071:SF1">
    <property type="entry name" value="2-AMINO-4-HYDROXY-6-HYDROXYMETHYLDIHYDROPTERIDINE PYROPHOSPHOKINASE"/>
    <property type="match status" value="1"/>
</dbReference>
<dbReference type="OrthoDB" id="9808041at2"/>
<dbReference type="GO" id="GO:0046654">
    <property type="term" value="P:tetrahydrofolate biosynthetic process"/>
    <property type="evidence" value="ECO:0007669"/>
    <property type="project" value="UniProtKB-UniPathway"/>
</dbReference>
<evidence type="ECO:0000256" key="3">
    <source>
        <dbReference type="ARBA" id="ARBA00013253"/>
    </source>
</evidence>
<dbReference type="GO" id="GO:0005524">
    <property type="term" value="F:ATP binding"/>
    <property type="evidence" value="ECO:0007669"/>
    <property type="project" value="UniProtKB-KW"/>
</dbReference>
<dbReference type="AlphaFoldDB" id="A0A366XU37"/>
<dbReference type="RefSeq" id="WP_113808175.1">
    <property type="nucleotide sequence ID" value="NZ_QOCW01000032.1"/>
</dbReference>